<dbReference type="NCBIfam" id="NF009044">
    <property type="entry name" value="PRK12378.1"/>
    <property type="match status" value="1"/>
</dbReference>
<feature type="domain" description="TACO1/YebC-like N-terminal" evidence="8">
    <location>
        <begin position="5"/>
        <end position="76"/>
    </location>
</feature>
<dbReference type="PANTHER" id="PTHR12532">
    <property type="entry name" value="TRANSLATIONAL ACTIVATOR OF CYTOCHROME C OXIDASE 1"/>
    <property type="match status" value="1"/>
</dbReference>
<dbReference type="InterPro" id="IPR017856">
    <property type="entry name" value="Integrase-like_N"/>
</dbReference>
<comment type="subcellular location">
    <subcellularLocation>
        <location evidence="6">Cytoplasm</location>
    </subcellularLocation>
</comment>
<gene>
    <name evidence="9" type="ORF">GCM10007043_14650</name>
</gene>
<dbReference type="Proteomes" id="UP000637720">
    <property type="component" value="Unassembled WGS sequence"/>
</dbReference>
<dbReference type="SUPFAM" id="SSF75625">
    <property type="entry name" value="YebC-like"/>
    <property type="match status" value="1"/>
</dbReference>
<evidence type="ECO:0000259" key="8">
    <source>
        <dbReference type="Pfam" id="PF20772"/>
    </source>
</evidence>
<dbReference type="InterPro" id="IPR002876">
    <property type="entry name" value="Transcrip_reg_TACO1-like"/>
</dbReference>
<dbReference type="InterPro" id="IPR026564">
    <property type="entry name" value="Transcrip_reg_TACO1-like_dom3"/>
</dbReference>
<evidence type="ECO:0000259" key="7">
    <source>
        <dbReference type="Pfam" id="PF01709"/>
    </source>
</evidence>
<dbReference type="AlphaFoldDB" id="A0A8J3B7N5"/>
<evidence type="ECO:0000256" key="2">
    <source>
        <dbReference type="ARBA" id="ARBA00022490"/>
    </source>
</evidence>
<dbReference type="NCBIfam" id="NF001030">
    <property type="entry name" value="PRK00110.1"/>
    <property type="match status" value="1"/>
</dbReference>
<keyword evidence="5 6" id="KW-0804">Transcription</keyword>
<dbReference type="InterPro" id="IPR029072">
    <property type="entry name" value="YebC-like"/>
</dbReference>
<dbReference type="RefSeq" id="WP_054671287.1">
    <property type="nucleotide sequence ID" value="NZ_BMOF01000027.1"/>
</dbReference>
<evidence type="ECO:0000313" key="9">
    <source>
        <dbReference type="EMBL" id="GGK01643.1"/>
    </source>
</evidence>
<dbReference type="InterPro" id="IPR048300">
    <property type="entry name" value="TACO1_YebC-like_2nd/3rd_dom"/>
</dbReference>
<dbReference type="Gene3D" id="3.30.70.980">
    <property type="match status" value="2"/>
</dbReference>
<name>A0A8J3B7N5_9BACI</name>
<dbReference type="FunFam" id="1.10.10.200:FF:000002">
    <property type="entry name" value="Probable transcriptional regulatory protein CLM62_37755"/>
    <property type="match status" value="1"/>
</dbReference>
<dbReference type="Pfam" id="PF01709">
    <property type="entry name" value="Transcrip_reg"/>
    <property type="match status" value="1"/>
</dbReference>
<comment type="caution">
    <text evidence="9">The sequence shown here is derived from an EMBL/GenBank/DDBJ whole genome shotgun (WGS) entry which is preliminary data.</text>
</comment>
<proteinExistence type="inferred from homology"/>
<keyword evidence="3 6" id="KW-0805">Transcription regulation</keyword>
<reference evidence="9" key="1">
    <citation type="journal article" date="2014" name="Int. J. Syst. Evol. Microbiol.">
        <title>Complete genome sequence of Corynebacterium casei LMG S-19264T (=DSM 44701T), isolated from a smear-ripened cheese.</title>
        <authorList>
            <consortium name="US DOE Joint Genome Institute (JGI-PGF)"/>
            <person name="Walter F."/>
            <person name="Albersmeier A."/>
            <person name="Kalinowski J."/>
            <person name="Ruckert C."/>
        </authorList>
    </citation>
    <scope>NUCLEOTIDE SEQUENCE</scope>
    <source>
        <strain evidence="9">JCM 14719</strain>
    </source>
</reference>
<evidence type="ECO:0000256" key="1">
    <source>
        <dbReference type="ARBA" id="ARBA00008724"/>
    </source>
</evidence>
<dbReference type="HAMAP" id="MF_00693">
    <property type="entry name" value="Transcrip_reg_TACO1"/>
    <property type="match status" value="1"/>
</dbReference>
<dbReference type="GO" id="GO:0003677">
    <property type="term" value="F:DNA binding"/>
    <property type="evidence" value="ECO:0007669"/>
    <property type="project" value="UniProtKB-UniRule"/>
</dbReference>
<accession>A0A8J3B7N5</accession>
<protein>
    <recommendedName>
        <fullName evidence="6">Probable transcriptional regulatory protein GCM10007043_14650</fullName>
    </recommendedName>
</protein>
<evidence type="ECO:0000256" key="6">
    <source>
        <dbReference type="HAMAP-Rule" id="MF_00693"/>
    </source>
</evidence>
<comment type="similarity">
    <text evidence="1 6">Belongs to the TACO1 family.</text>
</comment>
<dbReference type="PANTHER" id="PTHR12532:SF6">
    <property type="entry name" value="TRANSCRIPTIONAL REGULATORY PROTEIN YEBC-RELATED"/>
    <property type="match status" value="1"/>
</dbReference>
<keyword evidence="2 6" id="KW-0963">Cytoplasm</keyword>
<organism evidence="9 10">
    <name type="scientific">Calditerricola satsumensis</name>
    <dbReference type="NCBI Taxonomy" id="373054"/>
    <lineage>
        <taxon>Bacteria</taxon>
        <taxon>Bacillati</taxon>
        <taxon>Bacillota</taxon>
        <taxon>Bacilli</taxon>
        <taxon>Bacillales</taxon>
        <taxon>Bacillaceae</taxon>
        <taxon>Calditerricola</taxon>
    </lineage>
</organism>
<dbReference type="NCBIfam" id="TIGR01033">
    <property type="entry name" value="YebC/PmpR family DNA-binding transcriptional regulator"/>
    <property type="match status" value="1"/>
</dbReference>
<reference evidence="9" key="2">
    <citation type="submission" date="2020-09" db="EMBL/GenBank/DDBJ databases">
        <authorList>
            <person name="Sun Q."/>
            <person name="Ohkuma M."/>
        </authorList>
    </citation>
    <scope>NUCLEOTIDE SEQUENCE</scope>
    <source>
        <strain evidence="9">JCM 14719</strain>
    </source>
</reference>
<dbReference type="Gene3D" id="1.10.10.200">
    <property type="match status" value="1"/>
</dbReference>
<dbReference type="GO" id="GO:0006355">
    <property type="term" value="P:regulation of DNA-templated transcription"/>
    <property type="evidence" value="ECO:0007669"/>
    <property type="project" value="UniProtKB-UniRule"/>
</dbReference>
<evidence type="ECO:0000313" key="10">
    <source>
        <dbReference type="Proteomes" id="UP000637720"/>
    </source>
</evidence>
<dbReference type="GO" id="GO:0005829">
    <property type="term" value="C:cytosol"/>
    <property type="evidence" value="ECO:0007669"/>
    <property type="project" value="TreeGrafter"/>
</dbReference>
<dbReference type="Pfam" id="PF20772">
    <property type="entry name" value="TACO1_YebC_N"/>
    <property type="match status" value="1"/>
</dbReference>
<keyword evidence="10" id="KW-1185">Reference proteome</keyword>
<evidence type="ECO:0000256" key="3">
    <source>
        <dbReference type="ARBA" id="ARBA00023015"/>
    </source>
</evidence>
<dbReference type="FunFam" id="3.30.70.980:FF:000002">
    <property type="entry name" value="Probable transcriptional regulatory protein YebC"/>
    <property type="match status" value="1"/>
</dbReference>
<evidence type="ECO:0000256" key="5">
    <source>
        <dbReference type="ARBA" id="ARBA00023163"/>
    </source>
</evidence>
<feature type="domain" description="TACO1/YebC-like second and third" evidence="7">
    <location>
        <begin position="82"/>
        <end position="239"/>
    </location>
</feature>
<evidence type="ECO:0000256" key="4">
    <source>
        <dbReference type="ARBA" id="ARBA00023125"/>
    </source>
</evidence>
<dbReference type="EMBL" id="BMOF01000027">
    <property type="protein sequence ID" value="GGK01643.1"/>
    <property type="molecule type" value="Genomic_DNA"/>
</dbReference>
<sequence>MAGHSKWKNIQHRKSRQDAIRGRLFTKLSKEIFVAARLGGGDPQNNPRLRMAIAKARAANMPNENIERTIKKALGELEGVTYEEITYEGYGPGGVAVMVNVLTDNRNRTASDMRYAFAKFGGNLGETGCVSYLFDKKGLLVIDKASTDADEDTVMMEALEAGASDFKTEDDAYHIITEPEDFERVKEALEAKGFTFSTAEVTMIPQTTVTLTGEDAARMLKLLDYLEEHDDVQNVYTNFDMDEVEMEKLSES</sequence>
<dbReference type="InterPro" id="IPR049083">
    <property type="entry name" value="TACO1_YebC_N"/>
</dbReference>
<keyword evidence="4 6" id="KW-0238">DNA-binding</keyword>